<dbReference type="AlphaFoldDB" id="A0AAW4GCE7"/>
<dbReference type="Proteomes" id="UP001195196">
    <property type="component" value="Unassembled WGS sequence"/>
</dbReference>
<proteinExistence type="predicted"/>
<dbReference type="RefSeq" id="WP_182374588.1">
    <property type="nucleotide sequence ID" value="NZ_CP059695.1"/>
</dbReference>
<gene>
    <name evidence="1" type="ORF">JTZ10_22965</name>
</gene>
<evidence type="ECO:0000313" key="2">
    <source>
        <dbReference type="Proteomes" id="UP001195196"/>
    </source>
</evidence>
<accession>A0AAW4GCE7</accession>
<sequence>MNGFAFAAALVSSLIWPATVLLLALCWREPLTKLFNRIARQAKNVTGLGFSVELETQIAHLVSTGLALAPDGSVDREHKENVRYPVLLSADPVATIIDSYERVRYCAIDKLTKLHGQSSLGSNTNILTLADTMHWYGQTQGHVDETLGKVTAELESIYNTVVQIDQPLNAFSPKERVYATHYQAVADRVIEHFKML</sequence>
<protein>
    <submittedName>
        <fullName evidence="1">Uncharacterized protein</fullName>
    </submittedName>
</protein>
<organism evidence="1 2">
    <name type="scientific">Gordonia rubripertincta</name>
    <name type="common">Rhodococcus corallinus</name>
    <dbReference type="NCBI Taxonomy" id="36822"/>
    <lineage>
        <taxon>Bacteria</taxon>
        <taxon>Bacillati</taxon>
        <taxon>Actinomycetota</taxon>
        <taxon>Actinomycetes</taxon>
        <taxon>Mycobacteriales</taxon>
        <taxon>Gordoniaceae</taxon>
        <taxon>Gordonia</taxon>
    </lineage>
</organism>
<name>A0AAW4GCE7_GORRU</name>
<dbReference type="EMBL" id="JAFFGU010000027">
    <property type="protein sequence ID" value="MBM7280606.1"/>
    <property type="molecule type" value="Genomic_DNA"/>
</dbReference>
<evidence type="ECO:0000313" key="1">
    <source>
        <dbReference type="EMBL" id="MBM7280606.1"/>
    </source>
</evidence>
<reference evidence="1" key="1">
    <citation type="submission" date="2021-02" db="EMBL/GenBank/DDBJ databases">
        <title>Taxonomy, biology and ecology of Rhodococcus bacteria occurring in California pistachio and other woody hosts as revealed by genome sequence analyses.</title>
        <authorList>
            <person name="Riely B."/>
            <person name="Gai Y."/>
        </authorList>
    </citation>
    <scope>NUCLEOTIDE SEQUENCE</scope>
    <source>
        <strain evidence="1">BP-295</strain>
    </source>
</reference>
<comment type="caution">
    <text evidence="1">The sequence shown here is derived from an EMBL/GenBank/DDBJ whole genome shotgun (WGS) entry which is preliminary data.</text>
</comment>